<dbReference type="InterPro" id="IPR036927">
    <property type="entry name" value="Cyt_c_oxase-like_su1_sf"/>
</dbReference>
<feature type="transmembrane region" description="Helical" evidence="1">
    <location>
        <begin position="226"/>
        <end position="246"/>
    </location>
</feature>
<feature type="transmembrane region" description="Helical" evidence="1">
    <location>
        <begin position="258"/>
        <end position="281"/>
    </location>
</feature>
<feature type="transmembrane region" description="Helical" evidence="1">
    <location>
        <begin position="34"/>
        <end position="51"/>
    </location>
</feature>
<evidence type="ECO:0000256" key="1">
    <source>
        <dbReference type="SAM" id="Phobius"/>
    </source>
</evidence>
<keyword evidence="3" id="KW-1185">Reference proteome</keyword>
<feature type="transmembrane region" description="Helical" evidence="1">
    <location>
        <begin position="293"/>
        <end position="319"/>
    </location>
</feature>
<accession>A0A1H8UJT5</accession>
<keyword evidence="1" id="KW-1133">Transmembrane helix</keyword>
<organism evidence="2 3">
    <name type="scientific">Halogranum amylolyticum</name>
    <dbReference type="NCBI Taxonomy" id="660520"/>
    <lineage>
        <taxon>Archaea</taxon>
        <taxon>Methanobacteriati</taxon>
        <taxon>Methanobacteriota</taxon>
        <taxon>Stenosarchaea group</taxon>
        <taxon>Halobacteria</taxon>
        <taxon>Halobacteriales</taxon>
        <taxon>Haloferacaceae</taxon>
    </lineage>
</organism>
<feature type="transmembrane region" description="Helical" evidence="1">
    <location>
        <begin position="94"/>
        <end position="117"/>
    </location>
</feature>
<gene>
    <name evidence="2" type="ORF">SAMN04487948_11192</name>
</gene>
<dbReference type="Gene3D" id="1.20.210.10">
    <property type="entry name" value="Cytochrome c oxidase-like, subunit I domain"/>
    <property type="match status" value="1"/>
</dbReference>
<reference evidence="3" key="1">
    <citation type="submission" date="2016-10" db="EMBL/GenBank/DDBJ databases">
        <authorList>
            <person name="Varghese N."/>
            <person name="Submissions S."/>
        </authorList>
    </citation>
    <scope>NUCLEOTIDE SEQUENCE [LARGE SCALE GENOMIC DNA]</scope>
    <source>
        <strain evidence="3">CGMCC 1.10121</strain>
    </source>
</reference>
<feature type="transmembrane region" description="Helical" evidence="1">
    <location>
        <begin position="169"/>
        <end position="189"/>
    </location>
</feature>
<evidence type="ECO:0000313" key="3">
    <source>
        <dbReference type="Proteomes" id="UP000199126"/>
    </source>
</evidence>
<sequence length="412" mass="43862">MAGLYLTVGVLAVVGKLAVEVGFVEPLSQLRWVIVHLVTIGAMTQALFGALPHLISNVGSSTIRLSPRLRWSQWISLNTGYPLILFGMTTGSTVVAVTGATIVLVALALLLVTVYRLSADSRGSLLSRYYRVAPWFLVVGIFAAFGMLLNVHGPGGYFGSIEAHVHANVWGFLALVVAATLLQLIPALTGTELRYPRLKRITFWGMTIGTVGLVSGPWLAMHVLTFTGLAIYVIGTIALLANIVGTKRASGCTKDARVGHILGAYLWLVFPVPWAPLVLLFPNVVPGAPIETAAINGLVFGWMLQLAMAFLPIVVGAFGDTEGVVDVPSAVESSSYTPSWLGVGSINLGMLALWATALPMVSNVAEMLSVAGFALIALPWAVFVVRLWQTFIGDEPRAQREEPTDTSASLGD</sequence>
<evidence type="ECO:0008006" key="4">
    <source>
        <dbReference type="Google" id="ProtNLM"/>
    </source>
</evidence>
<feature type="transmembrane region" description="Helical" evidence="1">
    <location>
        <begin position="129"/>
        <end position="149"/>
    </location>
</feature>
<keyword evidence="1" id="KW-0812">Transmembrane</keyword>
<proteinExistence type="predicted"/>
<feature type="transmembrane region" description="Helical" evidence="1">
    <location>
        <begin position="201"/>
        <end position="220"/>
    </location>
</feature>
<dbReference type="Proteomes" id="UP000199126">
    <property type="component" value="Unassembled WGS sequence"/>
</dbReference>
<feature type="transmembrane region" description="Helical" evidence="1">
    <location>
        <begin position="367"/>
        <end position="388"/>
    </location>
</feature>
<feature type="transmembrane region" description="Helical" evidence="1">
    <location>
        <begin position="71"/>
        <end position="88"/>
    </location>
</feature>
<protein>
    <recommendedName>
        <fullName evidence="4">Cytochrome C and Quinol oxidase polypeptide I</fullName>
    </recommendedName>
</protein>
<keyword evidence="1" id="KW-0472">Membrane</keyword>
<dbReference type="EMBL" id="FODV01000011">
    <property type="protein sequence ID" value="SEP03445.1"/>
    <property type="molecule type" value="Genomic_DNA"/>
</dbReference>
<name>A0A1H8UJT5_9EURY</name>
<dbReference type="AlphaFoldDB" id="A0A1H8UJT5"/>
<dbReference type="SUPFAM" id="SSF81442">
    <property type="entry name" value="Cytochrome c oxidase subunit I-like"/>
    <property type="match status" value="1"/>
</dbReference>
<feature type="transmembrane region" description="Helical" evidence="1">
    <location>
        <begin position="340"/>
        <end position="361"/>
    </location>
</feature>
<evidence type="ECO:0000313" key="2">
    <source>
        <dbReference type="EMBL" id="SEP03445.1"/>
    </source>
</evidence>